<evidence type="ECO:0000259" key="15">
    <source>
        <dbReference type="PROSITE" id="PS51915"/>
    </source>
</evidence>
<dbReference type="GO" id="GO:0003677">
    <property type="term" value="F:DNA binding"/>
    <property type="evidence" value="ECO:0007669"/>
    <property type="project" value="UniProtKB-KW"/>
</dbReference>
<feature type="binding site" evidence="12">
    <location>
        <position position="14"/>
    </location>
    <ligand>
        <name>Zn(2+)</name>
        <dbReference type="ChEBI" id="CHEBI:29105"/>
    </ligand>
</feature>
<comment type="similarity">
    <text evidence="2">Belongs to the krueppel C2H2-type zinc-finger protein family.</text>
</comment>
<dbReference type="Gene3D" id="3.30.160.60">
    <property type="entry name" value="Classic Zinc Finger"/>
    <property type="match status" value="4"/>
</dbReference>
<evidence type="ECO:0000256" key="1">
    <source>
        <dbReference type="ARBA" id="ARBA00004123"/>
    </source>
</evidence>
<feature type="domain" description="C2H2-type" evidence="14">
    <location>
        <begin position="154"/>
        <end position="181"/>
    </location>
</feature>
<evidence type="ECO:0008006" key="18">
    <source>
        <dbReference type="Google" id="ProtNLM"/>
    </source>
</evidence>
<evidence type="ECO:0000256" key="10">
    <source>
        <dbReference type="ARBA" id="ARBA00023242"/>
    </source>
</evidence>
<feature type="region of interest" description="Disordered" evidence="13">
    <location>
        <begin position="291"/>
        <end position="327"/>
    </location>
</feature>
<proteinExistence type="inferred from homology"/>
<dbReference type="FunFam" id="3.30.160.60:FF:000744">
    <property type="entry name" value="zinc finger E-box-binding homeobox 1"/>
    <property type="match status" value="1"/>
</dbReference>
<sequence length="425" mass="49920">MSDMLSMHHPLQLCRMCGKEKPLGTDLFTDKMKGSVLLSIINKYFVKEALCISITDHLTKFICTDCEHQICSFDEFCLMVADVQKQFQPPSLELDFAEDMLNHLNSTSIPEKPNDQQVNFVQKKRQVCPICSKSFRCLSHLNRHKIIHTGLRPYVCDICNMSFNQQEIMLKHKQSHDGKKQFQCAHCHQAFRYKVSLKSHVINFHSINDQGIMNNHIAPLQDQMLQCPECNKQFATKYKLQRHRRYHTGEKPYHCNYCNRSFSQSCNLKLHQQKYHQILCPIAPQPLIQIQQQHHQQQHQQQLHLQQHQQQQQQQIHHSLTQPPEQPMTHALNTFQPMFLTETELQDTINETINSTGAESSYMNKSYENQLYIDDEIETMLDQDFHQLERQKYAALSQDKTPFCLKQPETPEILHSLLYDDSECI</sequence>
<evidence type="ECO:0000256" key="6">
    <source>
        <dbReference type="ARBA" id="ARBA00022833"/>
    </source>
</evidence>
<evidence type="ECO:0000256" key="5">
    <source>
        <dbReference type="ARBA" id="ARBA00022771"/>
    </source>
</evidence>
<protein>
    <recommendedName>
        <fullName evidence="18">Protein krueppel</fullName>
    </recommendedName>
</protein>
<keyword evidence="7" id="KW-0805">Transcription regulation</keyword>
<feature type="domain" description="C2H2-type" evidence="14">
    <location>
        <begin position="225"/>
        <end position="252"/>
    </location>
</feature>
<keyword evidence="10" id="KW-0539">Nucleus</keyword>
<keyword evidence="8" id="KW-0238">DNA-binding</keyword>
<dbReference type="EMBL" id="JBJJXI010000146">
    <property type="protein sequence ID" value="KAL3386619.1"/>
    <property type="molecule type" value="Genomic_DNA"/>
</dbReference>
<organism evidence="16 17">
    <name type="scientific">Trichogramma kaykai</name>
    <dbReference type="NCBI Taxonomy" id="54128"/>
    <lineage>
        <taxon>Eukaryota</taxon>
        <taxon>Metazoa</taxon>
        <taxon>Ecdysozoa</taxon>
        <taxon>Arthropoda</taxon>
        <taxon>Hexapoda</taxon>
        <taxon>Insecta</taxon>
        <taxon>Pterygota</taxon>
        <taxon>Neoptera</taxon>
        <taxon>Endopterygota</taxon>
        <taxon>Hymenoptera</taxon>
        <taxon>Apocrita</taxon>
        <taxon>Proctotrupomorpha</taxon>
        <taxon>Chalcidoidea</taxon>
        <taxon>Trichogrammatidae</taxon>
        <taxon>Trichogramma</taxon>
    </lineage>
</organism>
<comment type="subcellular location">
    <subcellularLocation>
        <location evidence="1">Nucleus</location>
    </subcellularLocation>
</comment>
<dbReference type="PANTHER" id="PTHR24394:SF44">
    <property type="entry name" value="ZINC FINGER PROTEIN 271-LIKE"/>
    <property type="match status" value="1"/>
</dbReference>
<dbReference type="SUPFAM" id="SSF57716">
    <property type="entry name" value="Glucocorticoid receptor-like (DNA-binding domain)"/>
    <property type="match status" value="1"/>
</dbReference>
<dbReference type="AlphaFoldDB" id="A0ABD2W1M6"/>
<dbReference type="SUPFAM" id="SSF57667">
    <property type="entry name" value="beta-beta-alpha zinc fingers"/>
    <property type="match status" value="3"/>
</dbReference>
<dbReference type="GO" id="GO:0010468">
    <property type="term" value="P:regulation of gene expression"/>
    <property type="evidence" value="ECO:0007669"/>
    <property type="project" value="UniProtKB-ARBA"/>
</dbReference>
<evidence type="ECO:0000313" key="17">
    <source>
        <dbReference type="Proteomes" id="UP001627154"/>
    </source>
</evidence>
<dbReference type="FunFam" id="3.30.160.60:FF:000072">
    <property type="entry name" value="zinc finger protein 143 isoform X1"/>
    <property type="match status" value="1"/>
</dbReference>
<evidence type="ECO:0000256" key="11">
    <source>
        <dbReference type="PROSITE-ProRule" id="PRU00042"/>
    </source>
</evidence>
<dbReference type="FunFam" id="3.30.160.60:FF:000382">
    <property type="entry name" value="zinc finger protein 35 isoform X4"/>
    <property type="match status" value="1"/>
</dbReference>
<evidence type="ECO:0000256" key="3">
    <source>
        <dbReference type="ARBA" id="ARBA00022723"/>
    </source>
</evidence>
<keyword evidence="4" id="KW-0677">Repeat</keyword>
<evidence type="ECO:0000256" key="4">
    <source>
        <dbReference type="ARBA" id="ARBA00022737"/>
    </source>
</evidence>
<feature type="binding site" evidence="12">
    <location>
        <position position="63"/>
    </location>
    <ligand>
        <name>Zn(2+)</name>
        <dbReference type="ChEBI" id="CHEBI:29105"/>
    </ligand>
</feature>
<evidence type="ECO:0000256" key="7">
    <source>
        <dbReference type="ARBA" id="ARBA00023015"/>
    </source>
</evidence>
<comment type="caution">
    <text evidence="16">The sequence shown here is derived from an EMBL/GenBank/DDBJ whole genome shotgun (WGS) entry which is preliminary data.</text>
</comment>
<dbReference type="InterPro" id="IPR013087">
    <property type="entry name" value="Znf_C2H2_type"/>
</dbReference>
<dbReference type="InterPro" id="IPR036236">
    <property type="entry name" value="Znf_C2H2_sf"/>
</dbReference>
<evidence type="ECO:0000256" key="2">
    <source>
        <dbReference type="ARBA" id="ARBA00006991"/>
    </source>
</evidence>
<dbReference type="PROSITE" id="PS50157">
    <property type="entry name" value="ZINC_FINGER_C2H2_2"/>
    <property type="match status" value="5"/>
</dbReference>
<feature type="compositionally biased region" description="Low complexity" evidence="13">
    <location>
        <begin position="291"/>
        <end position="318"/>
    </location>
</feature>
<name>A0ABD2W1M6_9HYME</name>
<gene>
    <name evidence="16" type="ORF">TKK_018103</name>
</gene>
<dbReference type="SMART" id="SM00355">
    <property type="entry name" value="ZnF_C2H2"/>
    <property type="match status" value="5"/>
</dbReference>
<keyword evidence="3 12" id="KW-0479">Metal-binding</keyword>
<dbReference type="PANTHER" id="PTHR24394">
    <property type="entry name" value="ZINC FINGER PROTEIN"/>
    <property type="match status" value="1"/>
</dbReference>
<feature type="domain" description="ZAD" evidence="15">
    <location>
        <begin position="12"/>
        <end position="90"/>
    </location>
</feature>
<dbReference type="SMART" id="SM00868">
    <property type="entry name" value="zf-AD"/>
    <property type="match status" value="1"/>
</dbReference>
<evidence type="ECO:0000259" key="14">
    <source>
        <dbReference type="PROSITE" id="PS50157"/>
    </source>
</evidence>
<reference evidence="16 17" key="1">
    <citation type="journal article" date="2024" name="bioRxiv">
        <title>A reference genome for Trichogramma kaykai: A tiny desert-dwelling parasitoid wasp with competing sex-ratio distorters.</title>
        <authorList>
            <person name="Culotta J."/>
            <person name="Lindsey A.R."/>
        </authorList>
    </citation>
    <scope>NUCLEOTIDE SEQUENCE [LARGE SCALE GENOMIC DNA]</scope>
    <source>
        <strain evidence="16 17">KSX58</strain>
    </source>
</reference>
<keyword evidence="17" id="KW-1185">Reference proteome</keyword>
<dbReference type="Proteomes" id="UP001627154">
    <property type="component" value="Unassembled WGS sequence"/>
</dbReference>
<dbReference type="PROSITE" id="PS00028">
    <property type="entry name" value="ZINC_FINGER_C2H2_1"/>
    <property type="match status" value="5"/>
</dbReference>
<keyword evidence="6 12" id="KW-0862">Zinc</keyword>
<evidence type="ECO:0000256" key="13">
    <source>
        <dbReference type="SAM" id="MobiDB-lite"/>
    </source>
</evidence>
<evidence type="ECO:0000256" key="12">
    <source>
        <dbReference type="PROSITE-ProRule" id="PRU01263"/>
    </source>
</evidence>
<keyword evidence="9" id="KW-0804">Transcription</keyword>
<feature type="binding site" evidence="12">
    <location>
        <position position="66"/>
    </location>
    <ligand>
        <name>Zn(2+)</name>
        <dbReference type="ChEBI" id="CHEBI:29105"/>
    </ligand>
</feature>
<dbReference type="GO" id="GO:0005634">
    <property type="term" value="C:nucleus"/>
    <property type="evidence" value="ECO:0007669"/>
    <property type="project" value="UniProtKB-SubCell"/>
</dbReference>
<evidence type="ECO:0000256" key="8">
    <source>
        <dbReference type="ARBA" id="ARBA00023125"/>
    </source>
</evidence>
<dbReference type="InterPro" id="IPR012934">
    <property type="entry name" value="Znf_AD"/>
</dbReference>
<feature type="binding site" evidence="12">
    <location>
        <position position="17"/>
    </location>
    <ligand>
        <name>Zn(2+)</name>
        <dbReference type="ChEBI" id="CHEBI:29105"/>
    </ligand>
</feature>
<accession>A0ABD2W1M6</accession>
<dbReference type="PROSITE" id="PS51915">
    <property type="entry name" value="ZAD"/>
    <property type="match status" value="1"/>
</dbReference>
<keyword evidence="5 11" id="KW-0863">Zinc-finger</keyword>
<feature type="domain" description="C2H2-type" evidence="14">
    <location>
        <begin position="253"/>
        <end position="281"/>
    </location>
</feature>
<evidence type="ECO:0000313" key="16">
    <source>
        <dbReference type="EMBL" id="KAL3386619.1"/>
    </source>
</evidence>
<dbReference type="Gene3D" id="3.40.1800.20">
    <property type="match status" value="1"/>
</dbReference>
<dbReference type="Pfam" id="PF00096">
    <property type="entry name" value="zf-C2H2"/>
    <property type="match status" value="2"/>
</dbReference>
<evidence type="ECO:0000256" key="9">
    <source>
        <dbReference type="ARBA" id="ARBA00023163"/>
    </source>
</evidence>
<dbReference type="GO" id="GO:0008270">
    <property type="term" value="F:zinc ion binding"/>
    <property type="evidence" value="ECO:0007669"/>
    <property type="project" value="UniProtKB-UniRule"/>
</dbReference>
<feature type="domain" description="C2H2-type" evidence="14">
    <location>
        <begin position="126"/>
        <end position="153"/>
    </location>
</feature>
<feature type="domain" description="C2H2-type" evidence="14">
    <location>
        <begin position="182"/>
        <end position="210"/>
    </location>
</feature>